<accession>A0A1A9V8D8</accession>
<dbReference type="VEuPathDB" id="VectorBase:GAUT029108"/>
<proteinExistence type="predicted"/>
<reference evidence="2" key="1">
    <citation type="submission" date="2020-05" db="UniProtKB">
        <authorList>
            <consortium name="EnsemblMetazoa"/>
        </authorList>
    </citation>
    <scope>IDENTIFICATION</scope>
    <source>
        <strain evidence="2">TTRI</strain>
    </source>
</reference>
<feature type="region of interest" description="Disordered" evidence="1">
    <location>
        <begin position="103"/>
        <end position="126"/>
    </location>
</feature>
<sequence>MSFRWLTRNLVLSSGDICRSASISPTKLYDNNSIINKASALGLMRGGHPISRNKFEQFEQNSPNTSRNCTKTTGAAFNLPANKSTKFCDFIVSTASGFAEGAPLPQEPLPFFKSRNQMPSSSPRRN</sequence>
<protein>
    <submittedName>
        <fullName evidence="2">Uncharacterized protein</fullName>
    </submittedName>
</protein>
<evidence type="ECO:0000313" key="2">
    <source>
        <dbReference type="EnsemblMetazoa" id="GAUT029108-PA"/>
    </source>
</evidence>
<dbReference type="AlphaFoldDB" id="A0A1A9V8D8"/>
<evidence type="ECO:0000313" key="3">
    <source>
        <dbReference type="Proteomes" id="UP000078200"/>
    </source>
</evidence>
<dbReference type="EnsemblMetazoa" id="GAUT029108-RA">
    <property type="protein sequence ID" value="GAUT029108-PA"/>
    <property type="gene ID" value="GAUT029108"/>
</dbReference>
<evidence type="ECO:0000256" key="1">
    <source>
        <dbReference type="SAM" id="MobiDB-lite"/>
    </source>
</evidence>
<organism evidence="2 3">
    <name type="scientific">Glossina austeni</name>
    <name type="common">Savannah tsetse fly</name>
    <dbReference type="NCBI Taxonomy" id="7395"/>
    <lineage>
        <taxon>Eukaryota</taxon>
        <taxon>Metazoa</taxon>
        <taxon>Ecdysozoa</taxon>
        <taxon>Arthropoda</taxon>
        <taxon>Hexapoda</taxon>
        <taxon>Insecta</taxon>
        <taxon>Pterygota</taxon>
        <taxon>Neoptera</taxon>
        <taxon>Endopterygota</taxon>
        <taxon>Diptera</taxon>
        <taxon>Brachycera</taxon>
        <taxon>Muscomorpha</taxon>
        <taxon>Hippoboscoidea</taxon>
        <taxon>Glossinidae</taxon>
        <taxon>Glossina</taxon>
    </lineage>
</organism>
<name>A0A1A9V8D8_GLOAU</name>
<feature type="compositionally biased region" description="Polar residues" evidence="1">
    <location>
        <begin position="114"/>
        <end position="126"/>
    </location>
</feature>
<dbReference type="Proteomes" id="UP000078200">
    <property type="component" value="Unassembled WGS sequence"/>
</dbReference>
<keyword evidence="3" id="KW-1185">Reference proteome</keyword>